<dbReference type="Gene3D" id="3.90.230.10">
    <property type="entry name" value="Creatinase/methionine aminopeptidase superfamily"/>
    <property type="match status" value="1"/>
</dbReference>
<name>A0A9W6V4D4_9ACTN</name>
<evidence type="ECO:0000256" key="4">
    <source>
        <dbReference type="ARBA" id="ARBA00012574"/>
    </source>
</evidence>
<keyword evidence="9" id="KW-0645">Protease</keyword>
<dbReference type="Pfam" id="PF00557">
    <property type="entry name" value="Peptidase_M24"/>
    <property type="match status" value="1"/>
</dbReference>
<dbReference type="SMART" id="SM01011">
    <property type="entry name" value="AMP_N"/>
    <property type="match status" value="1"/>
</dbReference>
<dbReference type="Proteomes" id="UP001165041">
    <property type="component" value="Unassembled WGS sequence"/>
</dbReference>
<comment type="similarity">
    <text evidence="3">Belongs to the peptidase M24B family.</text>
</comment>
<dbReference type="RefSeq" id="WP_285737707.1">
    <property type="nucleotide sequence ID" value="NZ_BSSA01000014.1"/>
</dbReference>
<dbReference type="PANTHER" id="PTHR43226:SF4">
    <property type="entry name" value="XAA-PRO AMINOPEPTIDASE 3"/>
    <property type="match status" value="1"/>
</dbReference>
<feature type="domain" description="Aminopeptidase P N-terminal" evidence="8">
    <location>
        <begin position="42"/>
        <end position="181"/>
    </location>
</feature>
<evidence type="ECO:0000313" key="10">
    <source>
        <dbReference type="Proteomes" id="UP001165041"/>
    </source>
</evidence>
<dbReference type="InterPro" id="IPR036005">
    <property type="entry name" value="Creatinase/aminopeptidase-like"/>
</dbReference>
<evidence type="ECO:0000259" key="8">
    <source>
        <dbReference type="SMART" id="SM01011"/>
    </source>
</evidence>
<dbReference type="InterPro" id="IPR000994">
    <property type="entry name" value="Pept_M24"/>
</dbReference>
<evidence type="ECO:0000256" key="7">
    <source>
        <dbReference type="ARBA" id="ARBA00023211"/>
    </source>
</evidence>
<comment type="catalytic activity">
    <reaction evidence="1">
        <text>Release of any N-terminal amino acid, including proline, that is linked to proline, even from a dipeptide or tripeptide.</text>
        <dbReference type="EC" id="3.4.11.9"/>
    </reaction>
</comment>
<reference evidence="9" key="1">
    <citation type="submission" date="2023-02" db="EMBL/GenBank/DDBJ databases">
        <title>Kitasatospora phosalacinea NBRC 14627.</title>
        <authorList>
            <person name="Ichikawa N."/>
            <person name="Sato H."/>
            <person name="Tonouchi N."/>
        </authorList>
    </citation>
    <scope>NUCLEOTIDE SEQUENCE</scope>
    <source>
        <strain evidence="9">NBRC 14627</strain>
    </source>
</reference>
<comment type="cofactor">
    <cofactor evidence="2">
        <name>Mn(2+)</name>
        <dbReference type="ChEBI" id="CHEBI:29035"/>
    </cofactor>
</comment>
<accession>A0A9W6V4D4</accession>
<keyword evidence="7" id="KW-0464">Manganese</keyword>
<dbReference type="InterPro" id="IPR052433">
    <property type="entry name" value="X-Pro_dipept-like"/>
</dbReference>
<organism evidence="9 10">
    <name type="scientific">Kitasatospora phosalacinea</name>
    <dbReference type="NCBI Taxonomy" id="2065"/>
    <lineage>
        <taxon>Bacteria</taxon>
        <taxon>Bacillati</taxon>
        <taxon>Actinomycetota</taxon>
        <taxon>Actinomycetes</taxon>
        <taxon>Kitasatosporales</taxon>
        <taxon>Streptomycetaceae</taxon>
        <taxon>Kitasatospora</taxon>
    </lineage>
</organism>
<dbReference type="GO" id="GO:0006508">
    <property type="term" value="P:proteolysis"/>
    <property type="evidence" value="ECO:0007669"/>
    <property type="project" value="TreeGrafter"/>
</dbReference>
<dbReference type="InterPro" id="IPR029149">
    <property type="entry name" value="Creatin/AminoP/Spt16_N"/>
</dbReference>
<sequence length="481" mass="52075">MADQPTLNTGSHDLPVTPALEAHMAGQWAATPLPADERVPGYAHFPARRGRLAAAFPGERLLVPAGQLKVRSNDCDHRFRPHSAYAHLTGLTGEEQVGHVLVVEPDGEPVLYLRPRSDRSDGSGEFYRDRRYGEFWVGRRADLREAAQLTGLRTAHLDDLPKLFTGSVPTRVLAGVDPVLDALAGRPRAEHALGDGQLAAALAELRLVKDAWEIEQLQLSVDHTTAGFADVVRALPAALRHHRGERLLEGAFNARARAEGNGTGYETIVASGAHACVLHWIRNDGPLRPTDLLLLDAGVETDTLYTADITRTLPLSGTFTPAQRDVYDLVLAAQNAGIATLRPGASFREFHRAGMRVIAEGLAEWGLLPVSAEEALREDSGLYRRYTLCGSGHMLGLDVHDCAKARAGTYLDGVLEEGMVLTVEPGLYLQPDDLTLPPELRGIGVRIEDDLVITADGARLMSAALPREATAVESWMADLLS</sequence>
<protein>
    <recommendedName>
        <fullName evidence="4">Xaa-Pro aminopeptidase</fullName>
        <ecNumber evidence="4">3.4.11.9</ecNumber>
    </recommendedName>
</protein>
<comment type="caution">
    <text evidence="9">The sequence shown here is derived from an EMBL/GenBank/DDBJ whole genome shotgun (WGS) entry which is preliminary data.</text>
</comment>
<dbReference type="AlphaFoldDB" id="A0A9W6V4D4"/>
<dbReference type="Pfam" id="PF05195">
    <property type="entry name" value="AMP_N"/>
    <property type="match status" value="1"/>
</dbReference>
<keyword evidence="6" id="KW-0378">Hydrolase</keyword>
<dbReference type="SUPFAM" id="SSF53092">
    <property type="entry name" value="Creatinase/prolidase N-terminal domain"/>
    <property type="match status" value="1"/>
</dbReference>
<proteinExistence type="inferred from homology"/>
<dbReference type="EMBL" id="BSSA01000014">
    <property type="protein sequence ID" value="GLW71975.1"/>
    <property type="molecule type" value="Genomic_DNA"/>
</dbReference>
<evidence type="ECO:0000313" key="9">
    <source>
        <dbReference type="EMBL" id="GLW71975.1"/>
    </source>
</evidence>
<evidence type="ECO:0000256" key="6">
    <source>
        <dbReference type="ARBA" id="ARBA00022801"/>
    </source>
</evidence>
<evidence type="ECO:0000256" key="1">
    <source>
        <dbReference type="ARBA" id="ARBA00001424"/>
    </source>
</evidence>
<keyword evidence="5" id="KW-0479">Metal-binding</keyword>
<dbReference type="GO" id="GO:0005829">
    <property type="term" value="C:cytosol"/>
    <property type="evidence" value="ECO:0007669"/>
    <property type="project" value="TreeGrafter"/>
</dbReference>
<dbReference type="GO" id="GO:0070006">
    <property type="term" value="F:metalloaminopeptidase activity"/>
    <property type="evidence" value="ECO:0007669"/>
    <property type="project" value="InterPro"/>
</dbReference>
<dbReference type="PANTHER" id="PTHR43226">
    <property type="entry name" value="XAA-PRO AMINOPEPTIDASE 3"/>
    <property type="match status" value="1"/>
</dbReference>
<dbReference type="CDD" id="cd01087">
    <property type="entry name" value="Prolidase"/>
    <property type="match status" value="1"/>
</dbReference>
<evidence type="ECO:0000256" key="2">
    <source>
        <dbReference type="ARBA" id="ARBA00001936"/>
    </source>
</evidence>
<keyword evidence="9" id="KW-0031">Aminopeptidase</keyword>
<dbReference type="InterPro" id="IPR007865">
    <property type="entry name" value="Aminopep_P_N"/>
</dbReference>
<evidence type="ECO:0000256" key="3">
    <source>
        <dbReference type="ARBA" id="ARBA00008766"/>
    </source>
</evidence>
<dbReference type="EC" id="3.4.11.9" evidence="4"/>
<dbReference type="Gene3D" id="3.40.350.10">
    <property type="entry name" value="Creatinase/prolidase N-terminal domain"/>
    <property type="match status" value="1"/>
</dbReference>
<dbReference type="GO" id="GO:0030145">
    <property type="term" value="F:manganese ion binding"/>
    <property type="evidence" value="ECO:0007669"/>
    <property type="project" value="InterPro"/>
</dbReference>
<gene>
    <name evidence="9" type="primary">pepPI</name>
    <name evidence="9" type="ORF">Kpho02_42740</name>
</gene>
<dbReference type="SUPFAM" id="SSF55920">
    <property type="entry name" value="Creatinase/aminopeptidase"/>
    <property type="match status" value="1"/>
</dbReference>
<evidence type="ECO:0000256" key="5">
    <source>
        <dbReference type="ARBA" id="ARBA00022723"/>
    </source>
</evidence>